<dbReference type="InterPro" id="IPR000847">
    <property type="entry name" value="LysR_HTH_N"/>
</dbReference>
<evidence type="ECO:0000256" key="2">
    <source>
        <dbReference type="ARBA" id="ARBA00023015"/>
    </source>
</evidence>
<organism evidence="6 7">
    <name type="scientific">Vibrio tritonius</name>
    <dbReference type="NCBI Taxonomy" id="1435069"/>
    <lineage>
        <taxon>Bacteria</taxon>
        <taxon>Pseudomonadati</taxon>
        <taxon>Pseudomonadota</taxon>
        <taxon>Gammaproteobacteria</taxon>
        <taxon>Vibrionales</taxon>
        <taxon>Vibrionaceae</taxon>
        <taxon>Vibrio</taxon>
    </lineage>
</organism>
<protein>
    <submittedName>
        <fullName evidence="6">LysR family transcriptional regulator</fullName>
    </submittedName>
</protein>
<dbReference type="CDD" id="cd08474">
    <property type="entry name" value="PBP2_CrgA_like_5"/>
    <property type="match status" value="1"/>
</dbReference>
<dbReference type="InterPro" id="IPR058163">
    <property type="entry name" value="LysR-type_TF_proteobact-type"/>
</dbReference>
<dbReference type="Pfam" id="PF03466">
    <property type="entry name" value="LysR_substrate"/>
    <property type="match status" value="1"/>
</dbReference>
<evidence type="ECO:0000256" key="3">
    <source>
        <dbReference type="ARBA" id="ARBA00023125"/>
    </source>
</evidence>
<dbReference type="RefSeq" id="WP_225251596.1">
    <property type="nucleotide sequence ID" value="NZ_JAIWIU010000144.1"/>
</dbReference>
<dbReference type="InterPro" id="IPR005119">
    <property type="entry name" value="LysR_subst-bd"/>
</dbReference>
<name>A0ABS7YSS9_9VIBR</name>
<keyword evidence="4" id="KW-0804">Transcription</keyword>
<dbReference type="SUPFAM" id="SSF53850">
    <property type="entry name" value="Periplasmic binding protein-like II"/>
    <property type="match status" value="1"/>
</dbReference>
<keyword evidence="2" id="KW-0805">Transcription regulation</keyword>
<evidence type="ECO:0000256" key="4">
    <source>
        <dbReference type="ARBA" id="ARBA00023163"/>
    </source>
</evidence>
<keyword evidence="3" id="KW-0238">DNA-binding</keyword>
<dbReference type="Gene3D" id="1.10.10.10">
    <property type="entry name" value="Winged helix-like DNA-binding domain superfamily/Winged helix DNA-binding domain"/>
    <property type="match status" value="1"/>
</dbReference>
<evidence type="ECO:0000313" key="7">
    <source>
        <dbReference type="Proteomes" id="UP001199044"/>
    </source>
</evidence>
<dbReference type="PROSITE" id="PS50931">
    <property type="entry name" value="HTH_LYSR"/>
    <property type="match status" value="1"/>
</dbReference>
<dbReference type="SUPFAM" id="SSF46785">
    <property type="entry name" value="Winged helix' DNA-binding domain"/>
    <property type="match status" value="1"/>
</dbReference>
<gene>
    <name evidence="6" type="ORF">LDJ79_18090</name>
</gene>
<dbReference type="PANTHER" id="PTHR30537">
    <property type="entry name" value="HTH-TYPE TRANSCRIPTIONAL REGULATOR"/>
    <property type="match status" value="1"/>
</dbReference>
<dbReference type="Proteomes" id="UP001199044">
    <property type="component" value="Unassembled WGS sequence"/>
</dbReference>
<comment type="similarity">
    <text evidence="1">Belongs to the LysR transcriptional regulatory family.</text>
</comment>
<dbReference type="PANTHER" id="PTHR30537:SF1">
    <property type="entry name" value="HTH-TYPE TRANSCRIPTIONAL REGULATOR PGRR"/>
    <property type="match status" value="1"/>
</dbReference>
<feature type="domain" description="HTH lysR-type" evidence="5">
    <location>
        <begin position="4"/>
        <end position="61"/>
    </location>
</feature>
<evidence type="ECO:0000256" key="1">
    <source>
        <dbReference type="ARBA" id="ARBA00009437"/>
    </source>
</evidence>
<dbReference type="EMBL" id="JAIWIU010000144">
    <property type="protein sequence ID" value="MCA2018037.1"/>
    <property type="molecule type" value="Genomic_DNA"/>
</dbReference>
<reference evidence="7" key="1">
    <citation type="submission" date="2023-07" db="EMBL/GenBank/DDBJ databases">
        <title>Molecular identification of indigenous halophilic bacteria isolated from red sea cost, biodegradation of synthetic dyes and assessment of degraded metabolite toxicity.</title>
        <authorList>
            <person name="Chaieb K."/>
            <person name="Altayb H.N."/>
        </authorList>
    </citation>
    <scope>NUCLEOTIDE SEQUENCE [LARGE SCALE GENOMIC DNA]</scope>
    <source>
        <strain evidence="7">K20</strain>
    </source>
</reference>
<dbReference type="InterPro" id="IPR036388">
    <property type="entry name" value="WH-like_DNA-bd_sf"/>
</dbReference>
<proteinExistence type="inferred from homology"/>
<accession>A0ABS7YSS9</accession>
<dbReference type="InterPro" id="IPR036390">
    <property type="entry name" value="WH_DNA-bd_sf"/>
</dbReference>
<evidence type="ECO:0000313" key="6">
    <source>
        <dbReference type="EMBL" id="MCA2018037.1"/>
    </source>
</evidence>
<dbReference type="Pfam" id="PF00126">
    <property type="entry name" value="HTH_1"/>
    <property type="match status" value="1"/>
</dbReference>
<dbReference type="Gene3D" id="3.40.190.290">
    <property type="match status" value="1"/>
</dbReference>
<sequence>MLKMNINSLQAFTIIAQEGSFTRAAGKLGVTTSALSHNMRELEEQLGVRLLIRTTRSVTTTEAGENLLQSLSSMFTQMEQELESIAELRDKPTGVIRITVDEFAAYSIFMPAIKSFLLEYPDIKVEMFIDYGFTDIAANRMDGGIRFGSEVDKDMISFPISGQIQTSLVASPEYFKKHPKPVHPNDLVHHSCLCLHLPTYGGLYAWELENGEQSLRVKVSGQLTFNTIMPMRQAALDGLGIAFIPRELVDDDIKTGTLIEVMNDWVPVFESYHFYYPSRKHKTTAFNLFLDALRYTE</sequence>
<comment type="caution">
    <text evidence="6">The sequence shown here is derived from an EMBL/GenBank/DDBJ whole genome shotgun (WGS) entry which is preliminary data.</text>
</comment>
<dbReference type="PRINTS" id="PR00039">
    <property type="entry name" value="HTHLYSR"/>
</dbReference>
<keyword evidence="7" id="KW-1185">Reference proteome</keyword>
<evidence type="ECO:0000259" key="5">
    <source>
        <dbReference type="PROSITE" id="PS50931"/>
    </source>
</evidence>